<dbReference type="PANTHER" id="PTHR23348:SF16">
    <property type="entry name" value="LEUCINE RICH REPEAT FAMILY PROTEIN"/>
    <property type="match status" value="1"/>
</dbReference>
<feature type="region of interest" description="Disordered" evidence="3">
    <location>
        <begin position="772"/>
        <end position="842"/>
    </location>
</feature>
<feature type="region of interest" description="Disordered" evidence="3">
    <location>
        <begin position="66"/>
        <end position="89"/>
    </location>
</feature>
<feature type="region of interest" description="Disordered" evidence="3">
    <location>
        <begin position="115"/>
        <end position="138"/>
    </location>
</feature>
<protein>
    <submittedName>
        <fullName evidence="4">Uncharacterized protein</fullName>
    </submittedName>
</protein>
<reference evidence="4" key="1">
    <citation type="submission" date="2025-08" db="UniProtKB">
        <authorList>
            <consortium name="Ensembl"/>
        </authorList>
    </citation>
    <scope>IDENTIFICATION</scope>
</reference>
<evidence type="ECO:0000313" key="5">
    <source>
        <dbReference type="Proteomes" id="UP000472260"/>
    </source>
</evidence>
<feature type="region of interest" description="Disordered" evidence="3">
    <location>
        <begin position="560"/>
        <end position="581"/>
    </location>
</feature>
<dbReference type="AlphaFoldDB" id="A0A671MRJ3"/>
<feature type="compositionally biased region" description="Polar residues" evidence="3">
    <location>
        <begin position="560"/>
        <end position="570"/>
    </location>
</feature>
<proteinExistence type="predicted"/>
<feature type="compositionally biased region" description="Basic and acidic residues" evidence="3">
    <location>
        <begin position="777"/>
        <end position="787"/>
    </location>
</feature>
<feature type="compositionally biased region" description="Basic and acidic residues" evidence="3">
    <location>
        <begin position="67"/>
        <end position="89"/>
    </location>
</feature>
<evidence type="ECO:0000313" key="4">
    <source>
        <dbReference type="Ensembl" id="ENSSANP00000035475.1"/>
    </source>
</evidence>
<feature type="compositionally biased region" description="Basic and acidic residues" evidence="3">
    <location>
        <begin position="117"/>
        <end position="133"/>
    </location>
</feature>
<sequence>MKTDKTDMTPKGSPCKISSMSTEINIKLPDTMDKEKQRLSPVATKDQAFILPKMGQLHLDETVITESKTDQSKIKRVDHQPKPGKKLARDNKIRTAEVTTKEDVTVQESDITEVVLDSEKRPSETDPETDKNWSKLKMPSIDVSVPKIKIPKPQAVEAVEDDQEESGFRLIKFGISMPKEKTEEGGLLPDDSEKNIKVSRKTEVELPELPQAEIKEGSLHDADGTEIDVESKTTDVEAEFKDSTDSPTKFKLPTIKLPKFGVSFPKSTDARADIQMPDVRTEETTMDAKFPEAKLSVESTALSDKKGPEMTLSVSKPEVDLSLPEGKIEIKGFQKKEIKSSEEIPFSKPDIDASLTDHDAGEITTTAFSKQDIKAAGVDVSLPQVDLSIPEGSVEIREPELTSGGTPVKFKLPSFSLPKFGGKSSKVVKDMPVVDIDIEEPDVSLPEKQISLKLKDDAPSGDVKDLFETTEGQFVSVDVKVKEPKLKEQEVIVTLPKFGINIPKVEAYKPVDSTNKEESIMDPKESNAESVQAEKDPRSPTKFKLPTIKFPKFGVSFPKSTDAISDSQMPEVTKDEPTMEIKVPETELSAELPSLPEMKTPHIILSVSKPKVDVSTPEVDKAIDAHSEKVLSPDHAFSKPEVKMSLVGHGLDQETAIEDFKVQAKKPEVEVKLPSGSVDEVILEAKEMESEFKLKKRKISFPKFGFSKSDTKIPDADTSLQKGGISVPETEIKETQVTFPAPGVEVQLKNKSTSGSPSKFKLPTISLPKFDISISKTGEESTTKAEDDAQSEIKATSAVASQDKDAGMQDTEPSKSAFETLPVDAEIKTKDTDPGSQGSRFMMPKFEFSFPKLKGPEFKKGASRTDVEKPEVSLKHDKESAEGTANIPGASVEMEVTMKMPSSEHEFSEQDIKAPEIKVERGDTSMAVGEVDVNLESDLKIHTEMLKDDSTRGGSQIKDEEITLETEDVFTSVEPSDIKIDYNVPSQELKKPSISVDQPKVDSGDQYTLSLTEAKTSKAEGYISLPEAKLGEPSAKTEVSQATLESKFDQKVDLKDTSLKMKRPGFSLPKFGFSKPDIKAPEIDVRLTSAEFGFSKPELKASEVDVSIQKTDIPIPEGSMDLEEANVDIKVSKMESDQKGSTIFGSPTKFKLPSISLPKFGVKSPKVALEMNVTDPEL</sequence>
<feature type="region of interest" description="Disordered" evidence="3">
    <location>
        <begin position="210"/>
        <end position="248"/>
    </location>
</feature>
<evidence type="ECO:0000256" key="2">
    <source>
        <dbReference type="ARBA" id="ARBA00023242"/>
    </source>
</evidence>
<dbReference type="GO" id="GO:0043484">
    <property type="term" value="P:regulation of RNA splicing"/>
    <property type="evidence" value="ECO:0007669"/>
    <property type="project" value="TreeGrafter"/>
</dbReference>
<reference evidence="4" key="2">
    <citation type="submission" date="2025-09" db="UniProtKB">
        <authorList>
            <consortium name="Ensembl"/>
        </authorList>
    </citation>
    <scope>IDENTIFICATION</scope>
</reference>
<keyword evidence="5" id="KW-1185">Reference proteome</keyword>
<comment type="subcellular location">
    <subcellularLocation>
        <location evidence="1">Nucleus</location>
    </subcellularLocation>
</comment>
<dbReference type="InterPro" id="IPR052082">
    <property type="entry name" value="Myelin_sheath_structural"/>
</dbReference>
<dbReference type="PANTHER" id="PTHR23348">
    <property type="entry name" value="PERIAXIN/AHNAK"/>
    <property type="match status" value="1"/>
</dbReference>
<name>A0A671MRJ3_9TELE</name>
<organism evidence="4 5">
    <name type="scientific">Sinocyclocheilus anshuiensis</name>
    <dbReference type="NCBI Taxonomy" id="1608454"/>
    <lineage>
        <taxon>Eukaryota</taxon>
        <taxon>Metazoa</taxon>
        <taxon>Chordata</taxon>
        <taxon>Craniata</taxon>
        <taxon>Vertebrata</taxon>
        <taxon>Euteleostomi</taxon>
        <taxon>Actinopterygii</taxon>
        <taxon>Neopterygii</taxon>
        <taxon>Teleostei</taxon>
        <taxon>Ostariophysi</taxon>
        <taxon>Cypriniformes</taxon>
        <taxon>Cyprinidae</taxon>
        <taxon>Cyprininae</taxon>
        <taxon>Sinocyclocheilus</taxon>
    </lineage>
</organism>
<feature type="compositionally biased region" description="Basic and acidic residues" evidence="3">
    <location>
        <begin position="509"/>
        <end position="539"/>
    </location>
</feature>
<evidence type="ECO:0000256" key="1">
    <source>
        <dbReference type="ARBA" id="ARBA00004123"/>
    </source>
</evidence>
<feature type="compositionally biased region" description="Basic and acidic residues" evidence="3">
    <location>
        <begin position="572"/>
        <end position="581"/>
    </location>
</feature>
<dbReference type="GO" id="GO:0005634">
    <property type="term" value="C:nucleus"/>
    <property type="evidence" value="ECO:0007669"/>
    <property type="project" value="UniProtKB-SubCell"/>
</dbReference>
<evidence type="ECO:0000256" key="3">
    <source>
        <dbReference type="SAM" id="MobiDB-lite"/>
    </source>
</evidence>
<dbReference type="Ensembl" id="ENSSANT00000037789.1">
    <property type="protein sequence ID" value="ENSSANP00000035475.1"/>
    <property type="gene ID" value="ENSSANG00000018177.1"/>
</dbReference>
<feature type="region of interest" description="Disordered" evidence="3">
    <location>
        <begin position="857"/>
        <end position="890"/>
    </location>
</feature>
<feature type="region of interest" description="Disordered" evidence="3">
    <location>
        <begin position="509"/>
        <end position="545"/>
    </location>
</feature>
<keyword evidence="2" id="KW-0539">Nucleus</keyword>
<feature type="region of interest" description="Disordered" evidence="3">
    <location>
        <begin position="712"/>
        <end position="731"/>
    </location>
</feature>
<feature type="compositionally biased region" description="Basic and acidic residues" evidence="3">
    <location>
        <begin position="857"/>
        <end position="881"/>
    </location>
</feature>
<feature type="compositionally biased region" description="Basic and acidic residues" evidence="3">
    <location>
        <begin position="213"/>
        <end position="244"/>
    </location>
</feature>
<dbReference type="GO" id="GO:0005737">
    <property type="term" value="C:cytoplasm"/>
    <property type="evidence" value="ECO:0007669"/>
    <property type="project" value="TreeGrafter"/>
</dbReference>
<dbReference type="Proteomes" id="UP000472260">
    <property type="component" value="Unassembled WGS sequence"/>
</dbReference>
<accession>A0A671MRJ3</accession>